<dbReference type="AlphaFoldDB" id="A0A1Y2EMK0"/>
<comment type="caution">
    <text evidence="2">The sequence shown here is derived from an EMBL/GenBank/DDBJ whole genome shotgun (WGS) entry which is preliminary data.</text>
</comment>
<organism evidence="2 3">
    <name type="scientific">Neocallimastix californiae</name>
    <dbReference type="NCBI Taxonomy" id="1754190"/>
    <lineage>
        <taxon>Eukaryota</taxon>
        <taxon>Fungi</taxon>
        <taxon>Fungi incertae sedis</taxon>
        <taxon>Chytridiomycota</taxon>
        <taxon>Chytridiomycota incertae sedis</taxon>
        <taxon>Neocallimastigomycetes</taxon>
        <taxon>Neocallimastigales</taxon>
        <taxon>Neocallimastigaceae</taxon>
        <taxon>Neocallimastix</taxon>
    </lineage>
</organism>
<feature type="compositionally biased region" description="Low complexity" evidence="1">
    <location>
        <begin position="225"/>
        <end position="241"/>
    </location>
</feature>
<feature type="compositionally biased region" description="Low complexity" evidence="1">
    <location>
        <begin position="373"/>
        <end position="389"/>
    </location>
</feature>
<evidence type="ECO:0000313" key="2">
    <source>
        <dbReference type="EMBL" id="ORY72800.1"/>
    </source>
</evidence>
<gene>
    <name evidence="2" type="ORF">LY90DRAFT_666910</name>
</gene>
<dbReference type="EMBL" id="MCOG01000037">
    <property type="protein sequence ID" value="ORY72800.1"/>
    <property type="molecule type" value="Genomic_DNA"/>
</dbReference>
<feature type="region of interest" description="Disordered" evidence="1">
    <location>
        <begin position="370"/>
        <end position="389"/>
    </location>
</feature>
<accession>A0A1Y2EMK0</accession>
<dbReference type="Proteomes" id="UP000193920">
    <property type="component" value="Unassembled WGS sequence"/>
</dbReference>
<evidence type="ECO:0000256" key="1">
    <source>
        <dbReference type="SAM" id="MobiDB-lite"/>
    </source>
</evidence>
<keyword evidence="3" id="KW-1185">Reference proteome</keyword>
<feature type="region of interest" description="Disordered" evidence="1">
    <location>
        <begin position="224"/>
        <end position="245"/>
    </location>
</feature>
<protein>
    <submittedName>
        <fullName evidence="2">Uncharacterized protein</fullName>
    </submittedName>
</protein>
<feature type="region of interest" description="Disordered" evidence="1">
    <location>
        <begin position="430"/>
        <end position="453"/>
    </location>
</feature>
<evidence type="ECO:0000313" key="3">
    <source>
        <dbReference type="Proteomes" id="UP000193920"/>
    </source>
</evidence>
<reference evidence="2 3" key="1">
    <citation type="submission" date="2016-08" db="EMBL/GenBank/DDBJ databases">
        <title>A Parts List for Fungal Cellulosomes Revealed by Comparative Genomics.</title>
        <authorList>
            <consortium name="DOE Joint Genome Institute"/>
            <person name="Haitjema C.H."/>
            <person name="Gilmore S.P."/>
            <person name="Henske J.K."/>
            <person name="Solomon K.V."/>
            <person name="De Groot R."/>
            <person name="Kuo A."/>
            <person name="Mondo S.J."/>
            <person name="Salamov A.A."/>
            <person name="Labutti K."/>
            <person name="Zhao Z."/>
            <person name="Chiniquy J."/>
            <person name="Barry K."/>
            <person name="Brewer H.M."/>
            <person name="Purvine S.O."/>
            <person name="Wright A.T."/>
            <person name="Boxma B."/>
            <person name="Van Alen T."/>
            <person name="Hackstein J.H."/>
            <person name="Baker S.E."/>
            <person name="Grigoriev I.V."/>
            <person name="O'Malley M.A."/>
        </authorList>
    </citation>
    <scope>NUCLEOTIDE SEQUENCE [LARGE SCALE GENOMIC DNA]</scope>
    <source>
        <strain evidence="2 3">G1</strain>
    </source>
</reference>
<proteinExistence type="predicted"/>
<name>A0A1Y2EMK0_9FUNG</name>
<sequence>MENNSKKSHNNLVHFLDEDEIENELTFFEEDDHINDIKSSHILNKNNQFKRRKLFNSISTDNLRKKFNVISSPVSFIPNTSLLNNRNSRQSFTIQSQINNNNNNSRKSNNINSTFAIGIQEANNSNEKDVNKSYIPVYKSFKINTNTDIVSSPVISASSSPICTSTPVAISPQPSTTVPIRSSTPILPPSILRSEGSFSSISSISSINRSRNESSLSSIKEDFNSPEFSSFSQSNENSVNNKNTQNFTSSPISLIQNFSNSSPQLELNDKEENQNIVNVSKKNLYWNSGINSYNSPYLSYKNGLNEKYTVYNPKGSPILKNDNIPQNVLDMSSSSPIPYHKQIKSESSDSELVLFKPIPWKHPLQTTIRENKNVSSNDNNNTNNTPSNNLMITIDQSRDIQNESFNNVNNLSTPVSAILTQKLPLLSLNKSPDKTNNPHLTTSNAIPIPTIQPNSRTDTDSVLLISPLSISMNIDSGLMSNTNSSPTLRKEIEIPYSQDLPRYYGGLSSFSTSPSPITSSALMNGISRNNTELQSNNKYTHNNINIELDKSNYSDLFDYKDDLLSSNSDHHEKDNITTTTNTIDCNINLNTQPLDSMDVDF</sequence>